<keyword evidence="1" id="KW-1133">Transmembrane helix</keyword>
<dbReference type="InterPro" id="IPR013099">
    <property type="entry name" value="K_chnl_dom"/>
</dbReference>
<sequence>MLPYRRSLNPEHQLAHLPMSGIIRNRMKRLFMLLAGLITLHALILWAAEPLSLAESFWLAMTTLATVGYGDFAPVTALGRISTVVLMYVSAITLLTLIISDYIEYRFYRRERILTGRWRFDMKNHVLIINTPRRGGEQYFMRVATQLRAVPGYESIPIMLLTREYPSGLPPELKDIGLVHYHGTGASEEDLKAAHAGQARHILLLALDETDPSSDSYTFDIAHRLSELNLAGKTTAECVRDANRQRFRAIGVRSTIRPVRTYPEIMVRAVVSPGTEAVLEDMFNYEQDHPHRYNLTLDDLTWSDIVSALIRHGIGTALAYIDDNNNVVCHPEAQLEIKGQGLIVLVKSIDTPDLSVVEEALERYRQFLAKWQAMHEEH</sequence>
<proteinExistence type="predicted"/>
<evidence type="ECO:0000313" key="3">
    <source>
        <dbReference type="EMBL" id="MFC4258380.1"/>
    </source>
</evidence>
<keyword evidence="4" id="KW-1185">Reference proteome</keyword>
<accession>A0ABV8QDF6</accession>
<dbReference type="Gene3D" id="1.10.287.70">
    <property type="match status" value="1"/>
</dbReference>
<dbReference type="Proteomes" id="UP001595798">
    <property type="component" value="Unassembled WGS sequence"/>
</dbReference>
<organism evidence="3 4">
    <name type="scientific">Marinobacter lacisalsi</name>
    <dbReference type="NCBI Taxonomy" id="475979"/>
    <lineage>
        <taxon>Bacteria</taxon>
        <taxon>Pseudomonadati</taxon>
        <taxon>Pseudomonadota</taxon>
        <taxon>Gammaproteobacteria</taxon>
        <taxon>Pseudomonadales</taxon>
        <taxon>Marinobacteraceae</taxon>
        <taxon>Marinobacter</taxon>
    </lineage>
</organism>
<dbReference type="PANTHER" id="PTHR43833:SF9">
    <property type="entry name" value="POTASSIUM CHANNEL PROTEIN YUGO-RELATED"/>
    <property type="match status" value="1"/>
</dbReference>
<dbReference type="EMBL" id="JBHSDI010000008">
    <property type="protein sequence ID" value="MFC4258380.1"/>
    <property type="molecule type" value="Genomic_DNA"/>
</dbReference>
<dbReference type="Pfam" id="PF07885">
    <property type="entry name" value="Ion_trans_2"/>
    <property type="match status" value="1"/>
</dbReference>
<evidence type="ECO:0000313" key="4">
    <source>
        <dbReference type="Proteomes" id="UP001595798"/>
    </source>
</evidence>
<gene>
    <name evidence="3" type="ORF">ACFOZ5_04935</name>
</gene>
<dbReference type="RefSeq" id="WP_379885905.1">
    <property type="nucleotide sequence ID" value="NZ_JBHSDI010000008.1"/>
</dbReference>
<evidence type="ECO:0000259" key="2">
    <source>
        <dbReference type="Pfam" id="PF07885"/>
    </source>
</evidence>
<protein>
    <submittedName>
        <fullName evidence="3">Ion channel</fullName>
    </submittedName>
</protein>
<dbReference type="Gene3D" id="3.40.50.720">
    <property type="entry name" value="NAD(P)-binding Rossmann-like Domain"/>
    <property type="match status" value="1"/>
</dbReference>
<dbReference type="InterPro" id="IPR050721">
    <property type="entry name" value="Trk_Ktr_HKT_K-transport"/>
</dbReference>
<name>A0ABV8QDF6_9GAMM</name>
<feature type="domain" description="Potassium channel" evidence="2">
    <location>
        <begin position="36"/>
        <end position="104"/>
    </location>
</feature>
<dbReference type="PANTHER" id="PTHR43833">
    <property type="entry name" value="POTASSIUM CHANNEL PROTEIN 2-RELATED-RELATED"/>
    <property type="match status" value="1"/>
</dbReference>
<feature type="transmembrane region" description="Helical" evidence="1">
    <location>
        <begin position="78"/>
        <end position="103"/>
    </location>
</feature>
<keyword evidence="1" id="KW-0812">Transmembrane</keyword>
<evidence type="ECO:0000256" key="1">
    <source>
        <dbReference type="SAM" id="Phobius"/>
    </source>
</evidence>
<dbReference type="SUPFAM" id="SSF81324">
    <property type="entry name" value="Voltage-gated potassium channels"/>
    <property type="match status" value="1"/>
</dbReference>
<comment type="caution">
    <text evidence="3">The sequence shown here is derived from an EMBL/GenBank/DDBJ whole genome shotgun (WGS) entry which is preliminary data.</text>
</comment>
<reference evidence="4" key="1">
    <citation type="journal article" date="2019" name="Int. J. Syst. Evol. Microbiol.">
        <title>The Global Catalogue of Microorganisms (GCM) 10K type strain sequencing project: providing services to taxonomists for standard genome sequencing and annotation.</title>
        <authorList>
            <consortium name="The Broad Institute Genomics Platform"/>
            <consortium name="The Broad Institute Genome Sequencing Center for Infectious Disease"/>
            <person name="Wu L."/>
            <person name="Ma J."/>
        </authorList>
    </citation>
    <scope>NUCLEOTIDE SEQUENCE [LARGE SCALE GENOMIC DNA]</scope>
    <source>
        <strain evidence="4">CECT 7297</strain>
    </source>
</reference>
<dbReference type="SUPFAM" id="SSF51735">
    <property type="entry name" value="NAD(P)-binding Rossmann-fold domains"/>
    <property type="match status" value="1"/>
</dbReference>
<keyword evidence="1" id="KW-0472">Membrane</keyword>
<dbReference type="InterPro" id="IPR036291">
    <property type="entry name" value="NAD(P)-bd_dom_sf"/>
</dbReference>